<feature type="region of interest" description="Disordered" evidence="12">
    <location>
        <begin position="1"/>
        <end position="21"/>
    </location>
</feature>
<accession>A0A231GP13</accession>
<evidence type="ECO:0000256" key="11">
    <source>
        <dbReference type="ARBA" id="ARBA00048304"/>
    </source>
</evidence>
<dbReference type="Pfam" id="PF21713">
    <property type="entry name" value="DncV_C"/>
    <property type="match status" value="1"/>
</dbReference>
<dbReference type="GO" id="GO:0009117">
    <property type="term" value="P:nucleotide metabolic process"/>
    <property type="evidence" value="ECO:0007669"/>
    <property type="project" value="UniProtKB-KW"/>
</dbReference>
<evidence type="ECO:0000256" key="6">
    <source>
        <dbReference type="ARBA" id="ARBA00022842"/>
    </source>
</evidence>
<evidence type="ECO:0000256" key="9">
    <source>
        <dbReference type="ARBA" id="ARBA00023134"/>
    </source>
</evidence>
<evidence type="ECO:0000313" key="15">
    <source>
        <dbReference type="EMBL" id="SEC06608.1"/>
    </source>
</evidence>
<organism evidence="15 16">
    <name type="scientific">Pseudomonas jessenii</name>
    <dbReference type="NCBI Taxonomy" id="77298"/>
    <lineage>
        <taxon>Bacteria</taxon>
        <taxon>Pseudomonadati</taxon>
        <taxon>Pseudomonadota</taxon>
        <taxon>Gammaproteobacteria</taxon>
        <taxon>Pseudomonadales</taxon>
        <taxon>Pseudomonadaceae</taxon>
        <taxon>Pseudomonas</taxon>
    </lineage>
</organism>
<dbReference type="InterPro" id="IPR048446">
    <property type="entry name" value="DncV_C"/>
</dbReference>
<evidence type="ECO:0000313" key="16">
    <source>
        <dbReference type="Proteomes" id="UP000198542"/>
    </source>
</evidence>
<dbReference type="InterPro" id="IPR048445">
    <property type="entry name" value="DncV-like_NTFase"/>
</dbReference>
<keyword evidence="7" id="KW-0546">Nucleotide metabolism</keyword>
<dbReference type="NCBIfam" id="NF041078">
    <property type="entry name" value="cGAS"/>
    <property type="match status" value="1"/>
</dbReference>
<keyword evidence="6" id="KW-0460">Magnesium</keyword>
<dbReference type="GO" id="GO:0046872">
    <property type="term" value="F:metal ion binding"/>
    <property type="evidence" value="ECO:0007669"/>
    <property type="project" value="UniProtKB-KW"/>
</dbReference>
<name>A0A231GP13_PSEJE</name>
<keyword evidence="8" id="KW-0051">Antiviral defense</keyword>
<evidence type="ECO:0000256" key="7">
    <source>
        <dbReference type="ARBA" id="ARBA00023080"/>
    </source>
</evidence>
<sequence length="392" mass="44016">MPNLSPLLYTTKDRPDGDGTVADHPTFLKSLDLTTDEKQKIDAARKDIRQALRDGLPQALRDQGYEGETCEPKFYIQGSWAYKTLNRPCQTPPQQSDVDDGVYLPLSIMKEEEKPHLAIDDFFDAVREVLKPLCDVNGWSLERKPNCMRVVISTYAHIDLPLYAIPDVQYMLLKAGMEARGVPVMDGINATAATQSWKKLPSDKILLACDRGWIKSDPLAMKEWFELEVQDKGEQLRRVIRYIKGFRDQHWDDKGPSSILLMAAACPLFELESKRDDQALLNVVRGIPKALRDGVLSPIDSKVYLTAAMSEDELQAAAEKFETFEKYLDAAINASSEAKVSACRWMREMLGDRFPNRPDLIDDKPVAALPAAMAAVDPEPGELEMLKRSKSG</sequence>
<evidence type="ECO:0000256" key="1">
    <source>
        <dbReference type="ARBA" id="ARBA00022679"/>
    </source>
</evidence>
<dbReference type="EMBL" id="FNTC01000002">
    <property type="protein sequence ID" value="SEC06608.1"/>
    <property type="molecule type" value="Genomic_DNA"/>
</dbReference>
<feature type="domain" description="Cyclic GMP-AMP synthase C-terminal" evidence="14">
    <location>
        <begin position="233"/>
        <end position="357"/>
    </location>
</feature>
<keyword evidence="2" id="KW-0548">Nucleotidyltransferase</keyword>
<dbReference type="GO" id="GO:0140701">
    <property type="term" value="F:3',3'-cyclic GMP-AMP synthase activity"/>
    <property type="evidence" value="ECO:0007669"/>
    <property type="project" value="InterPro"/>
</dbReference>
<gene>
    <name evidence="15" type="ORF">SAMN04490187_3035</name>
</gene>
<evidence type="ECO:0000259" key="14">
    <source>
        <dbReference type="Pfam" id="PF21713"/>
    </source>
</evidence>
<reference evidence="16" key="1">
    <citation type="submission" date="2016-10" db="EMBL/GenBank/DDBJ databases">
        <authorList>
            <person name="Varghese N."/>
            <person name="Submissions S."/>
        </authorList>
    </citation>
    <scope>NUCLEOTIDE SEQUENCE [LARGE SCALE GENOMIC DNA]</scope>
    <source>
        <strain evidence="16">BS3660</strain>
    </source>
</reference>
<evidence type="ECO:0000256" key="12">
    <source>
        <dbReference type="SAM" id="MobiDB-lite"/>
    </source>
</evidence>
<dbReference type="RefSeq" id="WP_090454269.1">
    <property type="nucleotide sequence ID" value="NZ_FNTC01000002.1"/>
</dbReference>
<dbReference type="AlphaFoldDB" id="A0A231GP13"/>
<feature type="domain" description="Cyclic GMP-AMP synthase DncV-like nucleotidyltransferase" evidence="13">
    <location>
        <begin position="72"/>
        <end position="163"/>
    </location>
</feature>
<dbReference type="GO" id="GO:0005524">
    <property type="term" value="F:ATP binding"/>
    <property type="evidence" value="ECO:0007669"/>
    <property type="project" value="UniProtKB-KW"/>
</dbReference>
<protein>
    <recommendedName>
        <fullName evidence="10">Cyclic GMP-AMP synthase</fullName>
    </recommendedName>
</protein>
<keyword evidence="3" id="KW-0479">Metal-binding</keyword>
<dbReference type="GO" id="GO:0051607">
    <property type="term" value="P:defense response to virus"/>
    <property type="evidence" value="ECO:0007669"/>
    <property type="project" value="UniProtKB-KW"/>
</dbReference>
<evidence type="ECO:0000256" key="3">
    <source>
        <dbReference type="ARBA" id="ARBA00022723"/>
    </source>
</evidence>
<evidence type="ECO:0000256" key="10">
    <source>
        <dbReference type="ARBA" id="ARBA00044145"/>
    </source>
</evidence>
<evidence type="ECO:0000259" key="13">
    <source>
        <dbReference type="Pfam" id="PF21654"/>
    </source>
</evidence>
<evidence type="ECO:0000256" key="8">
    <source>
        <dbReference type="ARBA" id="ARBA00023118"/>
    </source>
</evidence>
<comment type="catalytic activity">
    <reaction evidence="11">
        <text>GTP + ATP = 3',3'-cGAMP + 2 diphosphate</text>
        <dbReference type="Rhea" id="RHEA:35647"/>
        <dbReference type="ChEBI" id="CHEBI:30616"/>
        <dbReference type="ChEBI" id="CHEBI:33019"/>
        <dbReference type="ChEBI" id="CHEBI:37565"/>
        <dbReference type="ChEBI" id="CHEBI:71501"/>
    </reaction>
    <physiologicalReaction direction="left-to-right" evidence="11">
        <dbReference type="Rhea" id="RHEA:35648"/>
    </physiologicalReaction>
</comment>
<dbReference type="Pfam" id="PF21654">
    <property type="entry name" value="DncV-like_NTFase"/>
    <property type="match status" value="1"/>
</dbReference>
<proteinExistence type="predicted"/>
<evidence type="ECO:0000256" key="5">
    <source>
        <dbReference type="ARBA" id="ARBA00022840"/>
    </source>
</evidence>
<evidence type="ECO:0000256" key="2">
    <source>
        <dbReference type="ARBA" id="ARBA00022695"/>
    </source>
</evidence>
<evidence type="ECO:0000256" key="4">
    <source>
        <dbReference type="ARBA" id="ARBA00022741"/>
    </source>
</evidence>
<keyword evidence="4" id="KW-0547">Nucleotide-binding</keyword>
<dbReference type="Proteomes" id="UP000198542">
    <property type="component" value="Unassembled WGS sequence"/>
</dbReference>
<keyword evidence="1" id="KW-0808">Transferase</keyword>
<dbReference type="GO" id="GO:0005525">
    <property type="term" value="F:GTP binding"/>
    <property type="evidence" value="ECO:0007669"/>
    <property type="project" value="UniProtKB-KW"/>
</dbReference>
<keyword evidence="9" id="KW-0342">GTP-binding</keyword>
<dbReference type="InterPro" id="IPR047805">
    <property type="entry name" value="GAMP_synthase"/>
</dbReference>
<keyword evidence="16" id="KW-1185">Reference proteome</keyword>
<keyword evidence="5" id="KW-0067">ATP-binding</keyword>